<dbReference type="AlphaFoldDB" id="A0A4Y8AIK0"/>
<dbReference type="Proteomes" id="UP000297248">
    <property type="component" value="Unassembled WGS sequence"/>
</dbReference>
<dbReference type="Pfam" id="PF01344">
    <property type="entry name" value="Kelch_1"/>
    <property type="match status" value="1"/>
</dbReference>
<dbReference type="PANTHER" id="PTHR46773:SF5">
    <property type="entry name" value="OS04G0487100 PROTEIN"/>
    <property type="match status" value="1"/>
</dbReference>
<gene>
    <name evidence="5" type="ORF">E2R65_08150</name>
</gene>
<protein>
    <submittedName>
        <fullName evidence="5">Kelch repeat-containing protein</fullName>
    </submittedName>
</protein>
<keyword evidence="2" id="KW-0964">Secreted</keyword>
<keyword evidence="3" id="KW-0732">Signal</keyword>
<comment type="subcellular location">
    <subcellularLocation>
        <location evidence="1">Secreted</location>
    </subcellularLocation>
</comment>
<evidence type="ECO:0000313" key="5">
    <source>
        <dbReference type="EMBL" id="TEW67949.1"/>
    </source>
</evidence>
<organism evidence="5 6">
    <name type="scientific">Mucilaginibacter phyllosphaerae</name>
    <dbReference type="NCBI Taxonomy" id="1812349"/>
    <lineage>
        <taxon>Bacteria</taxon>
        <taxon>Pseudomonadati</taxon>
        <taxon>Bacteroidota</taxon>
        <taxon>Sphingobacteriia</taxon>
        <taxon>Sphingobacteriales</taxon>
        <taxon>Sphingobacteriaceae</taxon>
        <taxon>Mucilaginibacter</taxon>
    </lineage>
</organism>
<reference evidence="5 6" key="1">
    <citation type="journal article" date="2016" name="Int. J. Syst. Evol. Microbiol.">
        <title>Proposal of Mucilaginibacter phyllosphaerae sp. nov. isolated from the phyllosphere of Galium album.</title>
        <authorList>
            <person name="Aydogan E.L."/>
            <person name="Busse H.J."/>
            <person name="Moser G."/>
            <person name="Muller C."/>
            <person name="Kampfer P."/>
            <person name="Glaeser S.P."/>
        </authorList>
    </citation>
    <scope>NUCLEOTIDE SEQUENCE [LARGE SCALE GENOMIC DNA]</scope>
    <source>
        <strain evidence="5 6">PP-F2FG21</strain>
    </source>
</reference>
<dbReference type="SUPFAM" id="SSF117281">
    <property type="entry name" value="Kelch motif"/>
    <property type="match status" value="2"/>
</dbReference>
<evidence type="ECO:0000259" key="4">
    <source>
        <dbReference type="Pfam" id="PF24517"/>
    </source>
</evidence>
<proteinExistence type="predicted"/>
<dbReference type="GO" id="GO:0005576">
    <property type="term" value="C:extracellular region"/>
    <property type="evidence" value="ECO:0007669"/>
    <property type="project" value="UniProtKB-SubCell"/>
</dbReference>
<dbReference type="Pfam" id="PF24517">
    <property type="entry name" value="CBM96"/>
    <property type="match status" value="1"/>
</dbReference>
<evidence type="ECO:0000313" key="6">
    <source>
        <dbReference type="Proteomes" id="UP000297248"/>
    </source>
</evidence>
<dbReference type="InterPro" id="IPR053256">
    <property type="entry name" value="Kelch_repeat-containing"/>
</dbReference>
<sequence>MVKINIELKMGWSVRKRKALIIIMLTGMIALQNCKKTEAPPATVNAASSNKEDKDVAINANDDFAAITWGTVKGQPLGTHEIHGEAVNGKLYIFGGYDINKRPQWTPTKRAYVFDPVTNMWAAIKSLPHEPYGSNFGGVTHVGVTTDGTDIYFAGGYVSNAAGTGQVFGTKQVWKYSTATNTYTRLPDLPQALAAGQLKYLNGKIHYMGGANMARADINIHLALDLNNQAAGWQSLAPLNNAVNHPGSAVLNGKIYFIGGAHHQDDNTVTQRTLEVYDEQNNVWTNLANMPVGVDHISSSVITYGNRLIVLGGETSHNVLSNQVAAYNPVTNTWAQLTPLPAARSAGVAAVLNGTIYYTGGNFSNVNRKGTPVINTASVDLLPAADAFVRNGSFASTNYGNDTVLTIKGAAVNYFRSAYLKFLLNDITSISSATLRVYGKNIDNSSPVSLSCYGIDDDAWSETGLVFNNAPQSGSIALSSAVVNNQLSYVDFDVANYVRAQFNADKTVSLLIKDAANKNAAIQLSSKESNAGKPLLIIK</sequence>
<dbReference type="SMART" id="SM00612">
    <property type="entry name" value="Kelch"/>
    <property type="match status" value="4"/>
</dbReference>
<comment type="caution">
    <text evidence="5">The sequence shown here is derived from an EMBL/GenBank/DDBJ whole genome shotgun (WGS) entry which is preliminary data.</text>
</comment>
<dbReference type="InterPro" id="IPR056734">
    <property type="entry name" value="NANM"/>
</dbReference>
<name>A0A4Y8AIK0_9SPHI</name>
<dbReference type="InterPro" id="IPR015915">
    <property type="entry name" value="Kelch-typ_b-propeller"/>
</dbReference>
<evidence type="ECO:0000256" key="3">
    <source>
        <dbReference type="ARBA" id="ARBA00022729"/>
    </source>
</evidence>
<dbReference type="NCBIfam" id="NF033679">
    <property type="entry name" value="DNRLRE_dom"/>
    <property type="match status" value="1"/>
</dbReference>
<dbReference type="Gene3D" id="2.120.10.80">
    <property type="entry name" value="Kelch-type beta propeller"/>
    <property type="match status" value="2"/>
</dbReference>
<evidence type="ECO:0000256" key="2">
    <source>
        <dbReference type="ARBA" id="ARBA00022525"/>
    </source>
</evidence>
<feature type="domain" description="Carbohydrate-binding module family 96" evidence="4">
    <location>
        <begin position="379"/>
        <end position="538"/>
    </location>
</feature>
<evidence type="ECO:0000256" key="1">
    <source>
        <dbReference type="ARBA" id="ARBA00004613"/>
    </source>
</evidence>
<dbReference type="InterPro" id="IPR055372">
    <property type="entry name" value="CBM96"/>
</dbReference>
<accession>A0A4Y8AIK0</accession>
<dbReference type="PANTHER" id="PTHR46773">
    <property type="match status" value="1"/>
</dbReference>
<dbReference type="EMBL" id="SNQG01000002">
    <property type="protein sequence ID" value="TEW67949.1"/>
    <property type="molecule type" value="Genomic_DNA"/>
</dbReference>
<dbReference type="InterPro" id="IPR006652">
    <property type="entry name" value="Kelch_1"/>
</dbReference>
<dbReference type="Pfam" id="PF24996">
    <property type="entry name" value="NANM"/>
    <property type="match status" value="1"/>
</dbReference>